<reference evidence="1 2" key="1">
    <citation type="journal article" date="2021" name="Hortic Res">
        <title>High-quality reference genome and annotation aids understanding of berry development for evergreen blueberry (Vaccinium darrowii).</title>
        <authorList>
            <person name="Yu J."/>
            <person name="Hulse-Kemp A.M."/>
            <person name="Babiker E."/>
            <person name="Staton M."/>
        </authorList>
    </citation>
    <scope>NUCLEOTIDE SEQUENCE [LARGE SCALE GENOMIC DNA]</scope>
    <source>
        <strain evidence="2">cv. NJ 8807/NJ 8810</strain>
        <tissue evidence="1">Young leaf</tissue>
    </source>
</reference>
<keyword evidence="2" id="KW-1185">Reference proteome</keyword>
<evidence type="ECO:0000313" key="2">
    <source>
        <dbReference type="Proteomes" id="UP000828048"/>
    </source>
</evidence>
<evidence type="ECO:0000313" key="1">
    <source>
        <dbReference type="EMBL" id="KAH7839810.1"/>
    </source>
</evidence>
<sequence length="244" mass="28408">MGAAISKGANVIGTVLGNAFVAPIKSVFGGSCEGVCSTWDIVCFIEHLCVTNLLKYFAMLGVCFIILLFFYLMFEVGICRCVARSLCKLCWAACETYWFLFEDIICFVWHKLKNTKRVNRRRRRQRRRFRDVELGCSSDEESVSSEVDQGFNTRKLSTKRKNRVEGTLYPLRKNRYGNHSHHKRPRRRVRLKTGEVYGHVKGNRSQRLKYSRQLQMRKLSSNQRESVLLKKRRFSHSGDHQVAD</sequence>
<gene>
    <name evidence="1" type="ORF">Vadar_009135</name>
</gene>
<organism evidence="1 2">
    <name type="scientific">Vaccinium darrowii</name>
    <dbReference type="NCBI Taxonomy" id="229202"/>
    <lineage>
        <taxon>Eukaryota</taxon>
        <taxon>Viridiplantae</taxon>
        <taxon>Streptophyta</taxon>
        <taxon>Embryophyta</taxon>
        <taxon>Tracheophyta</taxon>
        <taxon>Spermatophyta</taxon>
        <taxon>Magnoliopsida</taxon>
        <taxon>eudicotyledons</taxon>
        <taxon>Gunneridae</taxon>
        <taxon>Pentapetalae</taxon>
        <taxon>asterids</taxon>
        <taxon>Ericales</taxon>
        <taxon>Ericaceae</taxon>
        <taxon>Vaccinioideae</taxon>
        <taxon>Vaccinieae</taxon>
        <taxon>Vaccinium</taxon>
    </lineage>
</organism>
<proteinExistence type="predicted"/>
<dbReference type="Proteomes" id="UP000828048">
    <property type="component" value="Chromosome 10"/>
</dbReference>
<dbReference type="EMBL" id="CM037160">
    <property type="protein sequence ID" value="KAH7839810.1"/>
    <property type="molecule type" value="Genomic_DNA"/>
</dbReference>
<name>A0ACB7XGC8_9ERIC</name>
<comment type="caution">
    <text evidence="1">The sequence shown here is derived from an EMBL/GenBank/DDBJ whole genome shotgun (WGS) entry which is preliminary data.</text>
</comment>
<accession>A0ACB7XGC8</accession>
<protein>
    <submittedName>
        <fullName evidence="1">Uncharacterized protein</fullName>
    </submittedName>
</protein>